<dbReference type="HOGENOM" id="CLU_2978271_0_0_6"/>
<evidence type="ECO:0000313" key="1">
    <source>
        <dbReference type="EMBL" id="CBJ81864.1"/>
    </source>
</evidence>
<dbReference type="KEGG" id="xbo:XBJ1_2740"/>
<protein>
    <submittedName>
        <fullName evidence="1">Uncharacterized protein</fullName>
    </submittedName>
</protein>
<accession>D3V7Q2</accession>
<sequence length="58" mass="6649">MVNELILMMVTPSTSQRKASIRIGDTMTSLRWHYPDQVIRVLLSSIKNAPSQNKKSLY</sequence>
<dbReference type="EMBL" id="FN667741">
    <property type="protein sequence ID" value="CBJ81864.1"/>
    <property type="molecule type" value="Genomic_DNA"/>
</dbReference>
<dbReference type="AlphaFoldDB" id="D3V7Q2"/>
<proteinExistence type="predicted"/>
<dbReference type="Proteomes" id="UP000002045">
    <property type="component" value="Chromosome"/>
</dbReference>
<name>D3V7Q2_XENBS</name>
<reference evidence="1 2" key="1">
    <citation type="journal article" date="2011" name="PLoS ONE">
        <title>The entomopathogenic bacterial endosymbionts xenorhabdus and photorhabdus: convergent lifestyles from divergent genomes.</title>
        <authorList>
            <person name="Chaston J.M."/>
            <person name="Suen G."/>
            <person name="Tucker S.L."/>
            <person name="Andersen A.W."/>
            <person name="Bhasin A."/>
            <person name="Bode E."/>
            <person name="Bode H.B."/>
            <person name="Brachmann A.O."/>
            <person name="Cowles C.E."/>
            <person name="Cowles K.N."/>
            <person name="Darby C."/>
            <person name="de Leon L."/>
            <person name="Drace K."/>
            <person name="Du Z."/>
            <person name="Givaudan A."/>
            <person name="Herbert Tran E.E."/>
            <person name="Jewell K.A."/>
            <person name="Knack J.J."/>
            <person name="Krasomil-Osterfeld K.C."/>
            <person name="Kukor R."/>
            <person name="Lanois A."/>
            <person name="Latreille P."/>
            <person name="Leimgruber N.K."/>
            <person name="Lipke C.M."/>
            <person name="Liu R."/>
            <person name="Lu X."/>
            <person name="Martens E.C."/>
            <person name="Marri P.R."/>
            <person name="Medigue C."/>
            <person name="Menard M.L."/>
            <person name="Miller N.M."/>
            <person name="Morales-Soto N."/>
            <person name="Norton S."/>
            <person name="Ogier J.C."/>
            <person name="Orchard S.S."/>
            <person name="Park D."/>
            <person name="Park Y."/>
            <person name="Qurollo B.A."/>
            <person name="Sugar D.R."/>
            <person name="Richards G.R."/>
            <person name="Rouy Z."/>
            <person name="Slominski B."/>
            <person name="Slominski K."/>
            <person name="Snyder H."/>
            <person name="Tjaden B.C."/>
            <person name="van der Hoeven R."/>
            <person name="Welch R.D."/>
            <person name="Wheeler C."/>
            <person name="Xiang B."/>
            <person name="Barbazuk B."/>
            <person name="Gaudriault S."/>
            <person name="Goodner B."/>
            <person name="Slater S.C."/>
            <person name="Forst S."/>
            <person name="Goldman B.S."/>
            <person name="Goodrich-Blair H."/>
        </authorList>
    </citation>
    <scope>NUCLEOTIDE SEQUENCE [LARGE SCALE GENOMIC DNA]</scope>
    <source>
        <strain evidence="1 2">SS-2004</strain>
    </source>
</reference>
<evidence type="ECO:0000313" key="2">
    <source>
        <dbReference type="Proteomes" id="UP000002045"/>
    </source>
</evidence>
<organism evidence="1 2">
    <name type="scientific">Xenorhabdus bovienii (strain SS-2004)</name>
    <name type="common">Xenorhabdus nematophila subsp. bovienii</name>
    <dbReference type="NCBI Taxonomy" id="406818"/>
    <lineage>
        <taxon>Bacteria</taxon>
        <taxon>Pseudomonadati</taxon>
        <taxon>Pseudomonadota</taxon>
        <taxon>Gammaproteobacteria</taxon>
        <taxon>Enterobacterales</taxon>
        <taxon>Morganellaceae</taxon>
        <taxon>Xenorhabdus</taxon>
    </lineage>
</organism>
<gene>
    <name evidence="1" type="ordered locus">XBJ1_2740</name>
</gene>